<evidence type="ECO:0000313" key="3">
    <source>
        <dbReference type="EMBL" id="PLX62517.1"/>
    </source>
</evidence>
<dbReference type="EMBL" id="PKUN01000005">
    <property type="protein sequence ID" value="PLX62517.1"/>
    <property type="molecule type" value="Genomic_DNA"/>
</dbReference>
<feature type="active site" description="Proton donor/acceptor" evidence="1">
    <location>
        <position position="87"/>
    </location>
</feature>
<dbReference type="GO" id="GO:0016791">
    <property type="term" value="F:phosphatase activity"/>
    <property type="evidence" value="ECO:0007669"/>
    <property type="project" value="TreeGrafter"/>
</dbReference>
<organism evidence="3 4">
    <name type="scientific">Sedimenticola selenatireducens</name>
    <dbReference type="NCBI Taxonomy" id="191960"/>
    <lineage>
        <taxon>Bacteria</taxon>
        <taxon>Pseudomonadati</taxon>
        <taxon>Pseudomonadota</taxon>
        <taxon>Gammaproteobacteria</taxon>
        <taxon>Chromatiales</taxon>
        <taxon>Sedimenticolaceae</taxon>
        <taxon>Sedimenticola</taxon>
    </lineage>
</organism>
<dbReference type="Gene3D" id="3.40.50.1240">
    <property type="entry name" value="Phosphoglycerate mutase-like"/>
    <property type="match status" value="1"/>
</dbReference>
<proteinExistence type="predicted"/>
<dbReference type="CDD" id="cd07067">
    <property type="entry name" value="HP_PGM_like"/>
    <property type="match status" value="1"/>
</dbReference>
<dbReference type="AlphaFoldDB" id="A0A2N6CYT3"/>
<dbReference type="SUPFAM" id="SSF53254">
    <property type="entry name" value="Phosphoglycerate mutase-like"/>
    <property type="match status" value="1"/>
</dbReference>
<dbReference type="InterPro" id="IPR029033">
    <property type="entry name" value="His_PPase_superfam"/>
</dbReference>
<dbReference type="PANTHER" id="PTHR48100">
    <property type="entry name" value="BROAD-SPECIFICITY PHOSPHATASE YOR283W-RELATED"/>
    <property type="match status" value="1"/>
</dbReference>
<dbReference type="STRING" id="1111735.GCA_000428045_01076"/>
<name>A0A2N6CYT3_9GAMM</name>
<protein>
    <submittedName>
        <fullName evidence="3">Histidine phosphatase family protein</fullName>
    </submittedName>
</protein>
<comment type="caution">
    <text evidence="3">The sequence shown here is derived from an EMBL/GenBank/DDBJ whole genome shotgun (WGS) entry which is preliminary data.</text>
</comment>
<feature type="binding site" evidence="2">
    <location>
        <position position="63"/>
    </location>
    <ligand>
        <name>substrate</name>
    </ligand>
</feature>
<dbReference type="PANTHER" id="PTHR48100:SF1">
    <property type="entry name" value="HISTIDINE PHOSPHATASE FAMILY PROTEIN-RELATED"/>
    <property type="match status" value="1"/>
</dbReference>
<dbReference type="Proteomes" id="UP000235015">
    <property type="component" value="Unassembled WGS sequence"/>
</dbReference>
<dbReference type="GO" id="GO:0005737">
    <property type="term" value="C:cytoplasm"/>
    <property type="evidence" value="ECO:0007669"/>
    <property type="project" value="TreeGrafter"/>
</dbReference>
<gene>
    <name evidence="3" type="ORF">C0630_06435</name>
</gene>
<accession>A0A2N6CYT3</accession>
<sequence>MSDSQASHPVTTIDLIRHGEPEGGVLFRGWRDDPLSILGWQQMRNATSGHSSWDLVVASPLIRCAQFAEELSNKAGIPMIIDERLKEIGFGEWEGCSPELLYQESPQLVSDFWSNPVEFPPPGGETMARFQSRVESAWQDIQLAHAGRHLLVVAHGGVNRMIISTVLNIPLSHMFRLELPYAGISRIRIEQGCPRLVFHCGSLS</sequence>
<feature type="active site" description="Tele-phosphohistidine intermediate" evidence="1">
    <location>
        <position position="18"/>
    </location>
</feature>
<dbReference type="Pfam" id="PF00300">
    <property type="entry name" value="His_Phos_1"/>
    <property type="match status" value="1"/>
</dbReference>
<dbReference type="InterPro" id="IPR050275">
    <property type="entry name" value="PGM_Phosphatase"/>
</dbReference>
<dbReference type="PIRSF" id="PIRSF000709">
    <property type="entry name" value="6PFK_2-Ptase"/>
    <property type="match status" value="1"/>
</dbReference>
<dbReference type="SMART" id="SM00855">
    <property type="entry name" value="PGAM"/>
    <property type="match status" value="1"/>
</dbReference>
<reference evidence="3 4" key="1">
    <citation type="submission" date="2017-11" db="EMBL/GenBank/DDBJ databases">
        <title>Genome-resolved metagenomics identifies genetic mobility, metabolic interactions, and unexpected diversity in perchlorate-reducing communities.</title>
        <authorList>
            <person name="Barnum T.P."/>
            <person name="Figueroa I.A."/>
            <person name="Carlstrom C.I."/>
            <person name="Lucas L.N."/>
            <person name="Engelbrektson A.L."/>
            <person name="Coates J.D."/>
        </authorList>
    </citation>
    <scope>NUCLEOTIDE SEQUENCE [LARGE SCALE GENOMIC DNA]</scope>
    <source>
        <strain evidence="3">BM301</strain>
    </source>
</reference>
<evidence type="ECO:0000256" key="2">
    <source>
        <dbReference type="PIRSR" id="PIRSR613078-2"/>
    </source>
</evidence>
<evidence type="ECO:0000313" key="4">
    <source>
        <dbReference type="Proteomes" id="UP000235015"/>
    </source>
</evidence>
<evidence type="ECO:0000256" key="1">
    <source>
        <dbReference type="PIRSR" id="PIRSR613078-1"/>
    </source>
</evidence>
<dbReference type="InterPro" id="IPR013078">
    <property type="entry name" value="His_Pase_superF_clade-1"/>
</dbReference>